<keyword evidence="2" id="KW-1185">Reference proteome</keyword>
<dbReference type="GO" id="GO:0003723">
    <property type="term" value="F:RNA binding"/>
    <property type="evidence" value="ECO:0007669"/>
    <property type="project" value="InterPro"/>
</dbReference>
<proteinExistence type="predicted"/>
<comment type="caution">
    <text evidence="1">The sequence shown here is derived from an EMBL/GenBank/DDBJ whole genome shotgun (WGS) entry which is preliminary data.</text>
</comment>
<dbReference type="PANTHER" id="PTHR47926">
    <property type="entry name" value="PENTATRICOPEPTIDE REPEAT-CONTAINING PROTEIN"/>
    <property type="match status" value="1"/>
</dbReference>
<organism evidence="1 2">
    <name type="scientific">Rubus argutus</name>
    <name type="common">Southern blackberry</name>
    <dbReference type="NCBI Taxonomy" id="59490"/>
    <lineage>
        <taxon>Eukaryota</taxon>
        <taxon>Viridiplantae</taxon>
        <taxon>Streptophyta</taxon>
        <taxon>Embryophyta</taxon>
        <taxon>Tracheophyta</taxon>
        <taxon>Spermatophyta</taxon>
        <taxon>Magnoliopsida</taxon>
        <taxon>eudicotyledons</taxon>
        <taxon>Gunneridae</taxon>
        <taxon>Pentapetalae</taxon>
        <taxon>rosids</taxon>
        <taxon>fabids</taxon>
        <taxon>Rosales</taxon>
        <taxon>Rosaceae</taxon>
        <taxon>Rosoideae</taxon>
        <taxon>Rosoideae incertae sedis</taxon>
        <taxon>Rubus</taxon>
    </lineage>
</organism>
<dbReference type="SUPFAM" id="SSF48452">
    <property type="entry name" value="TPR-like"/>
    <property type="match status" value="1"/>
</dbReference>
<dbReference type="Proteomes" id="UP001457282">
    <property type="component" value="Unassembled WGS sequence"/>
</dbReference>
<dbReference type="GO" id="GO:0009451">
    <property type="term" value="P:RNA modification"/>
    <property type="evidence" value="ECO:0007669"/>
    <property type="project" value="InterPro"/>
</dbReference>
<evidence type="ECO:0000313" key="1">
    <source>
        <dbReference type="EMBL" id="KAK9930790.1"/>
    </source>
</evidence>
<protein>
    <recommendedName>
        <fullName evidence="3">Pentatricopeptide repeat-containing protein</fullName>
    </recommendedName>
</protein>
<evidence type="ECO:0008006" key="3">
    <source>
        <dbReference type="Google" id="ProtNLM"/>
    </source>
</evidence>
<dbReference type="EMBL" id="JBEDUW010000004">
    <property type="protein sequence ID" value="KAK9930790.1"/>
    <property type="molecule type" value="Genomic_DNA"/>
</dbReference>
<evidence type="ECO:0000313" key="2">
    <source>
        <dbReference type="Proteomes" id="UP001457282"/>
    </source>
</evidence>
<name>A0AAW1X350_RUBAR</name>
<dbReference type="AlphaFoldDB" id="A0AAW1X350"/>
<dbReference type="InterPro" id="IPR011990">
    <property type="entry name" value="TPR-like_helical_dom_sf"/>
</dbReference>
<accession>A0AAW1X350</accession>
<dbReference type="Gene3D" id="1.25.40.10">
    <property type="entry name" value="Tetratricopeptide repeat domain"/>
    <property type="match status" value="1"/>
</dbReference>
<reference evidence="1 2" key="1">
    <citation type="journal article" date="2023" name="G3 (Bethesda)">
        <title>A chromosome-length genome assembly and annotation of blackberry (Rubus argutus, cv. 'Hillquist').</title>
        <authorList>
            <person name="Bruna T."/>
            <person name="Aryal R."/>
            <person name="Dudchenko O."/>
            <person name="Sargent D.J."/>
            <person name="Mead D."/>
            <person name="Buti M."/>
            <person name="Cavallini A."/>
            <person name="Hytonen T."/>
            <person name="Andres J."/>
            <person name="Pham M."/>
            <person name="Weisz D."/>
            <person name="Mascagni F."/>
            <person name="Usai G."/>
            <person name="Natali L."/>
            <person name="Bassil N."/>
            <person name="Fernandez G.E."/>
            <person name="Lomsadze A."/>
            <person name="Armour M."/>
            <person name="Olukolu B."/>
            <person name="Poorten T."/>
            <person name="Britton C."/>
            <person name="Davik J."/>
            <person name="Ashrafi H."/>
            <person name="Aiden E.L."/>
            <person name="Borodovsky M."/>
            <person name="Worthington M."/>
        </authorList>
    </citation>
    <scope>NUCLEOTIDE SEQUENCE [LARGE SCALE GENOMIC DNA]</scope>
    <source>
        <strain evidence="1">PI 553951</strain>
    </source>
</reference>
<sequence length="81" mass="9227">MPMKPSSRIWSSLVTACKVHGRLEKAESLALHLVRTEPENAANYTLLSMVHAEAGNWLGVEEVRRVMRVHRLRKCNGFSRI</sequence>
<dbReference type="InterPro" id="IPR046960">
    <property type="entry name" value="PPR_At4g14850-like_plant"/>
</dbReference>
<dbReference type="InterPro" id="IPR046848">
    <property type="entry name" value="E_motif"/>
</dbReference>
<dbReference type="Pfam" id="PF20431">
    <property type="entry name" value="E_motif"/>
    <property type="match status" value="1"/>
</dbReference>
<gene>
    <name evidence="1" type="ORF">M0R45_018101</name>
</gene>